<name>A0A6J4S2M3_9ACTN</name>
<dbReference type="GO" id="GO:0032993">
    <property type="term" value="C:protein-DNA complex"/>
    <property type="evidence" value="ECO:0007669"/>
    <property type="project" value="TreeGrafter"/>
</dbReference>
<dbReference type="SUPFAM" id="SSF46785">
    <property type="entry name" value="Winged helix' DNA-binding domain"/>
    <property type="match status" value="1"/>
</dbReference>
<proteinExistence type="inferred from homology"/>
<evidence type="ECO:0000259" key="5">
    <source>
        <dbReference type="PROSITE" id="PS50931"/>
    </source>
</evidence>
<dbReference type="Pfam" id="PF03466">
    <property type="entry name" value="LysR_substrate"/>
    <property type="match status" value="1"/>
</dbReference>
<organism evidence="6">
    <name type="scientific">uncultured Rubrobacteraceae bacterium</name>
    <dbReference type="NCBI Taxonomy" id="349277"/>
    <lineage>
        <taxon>Bacteria</taxon>
        <taxon>Bacillati</taxon>
        <taxon>Actinomycetota</taxon>
        <taxon>Rubrobacteria</taxon>
        <taxon>Rubrobacterales</taxon>
        <taxon>Rubrobacteraceae</taxon>
        <taxon>environmental samples</taxon>
    </lineage>
</organism>
<evidence type="ECO:0000256" key="2">
    <source>
        <dbReference type="ARBA" id="ARBA00023015"/>
    </source>
</evidence>
<dbReference type="Gene3D" id="3.40.190.10">
    <property type="entry name" value="Periplasmic binding protein-like II"/>
    <property type="match status" value="2"/>
</dbReference>
<dbReference type="PANTHER" id="PTHR30346">
    <property type="entry name" value="TRANSCRIPTIONAL DUAL REGULATOR HCAR-RELATED"/>
    <property type="match status" value="1"/>
</dbReference>
<evidence type="ECO:0000256" key="3">
    <source>
        <dbReference type="ARBA" id="ARBA00023125"/>
    </source>
</evidence>
<gene>
    <name evidence="6" type="ORF">AVDCRST_MAG25-2824</name>
</gene>
<comment type="similarity">
    <text evidence="1">Belongs to the LysR transcriptional regulatory family.</text>
</comment>
<dbReference type="EMBL" id="CADCVI010000187">
    <property type="protein sequence ID" value="CAA9481934.1"/>
    <property type="molecule type" value="Genomic_DNA"/>
</dbReference>
<reference evidence="6" key="1">
    <citation type="submission" date="2020-02" db="EMBL/GenBank/DDBJ databases">
        <authorList>
            <person name="Meier V. D."/>
        </authorList>
    </citation>
    <scope>NUCLEOTIDE SEQUENCE</scope>
    <source>
        <strain evidence="6">AVDCRST_MAG25</strain>
    </source>
</reference>
<dbReference type="CDD" id="cd08414">
    <property type="entry name" value="PBP2_LTTR_aromatics_like"/>
    <property type="match status" value="1"/>
</dbReference>
<dbReference type="GO" id="GO:0003700">
    <property type="term" value="F:DNA-binding transcription factor activity"/>
    <property type="evidence" value="ECO:0007669"/>
    <property type="project" value="InterPro"/>
</dbReference>
<dbReference type="InterPro" id="IPR005119">
    <property type="entry name" value="LysR_subst-bd"/>
</dbReference>
<keyword evidence="4" id="KW-0804">Transcription</keyword>
<dbReference type="FunFam" id="1.10.10.10:FF:000001">
    <property type="entry name" value="LysR family transcriptional regulator"/>
    <property type="match status" value="1"/>
</dbReference>
<evidence type="ECO:0000313" key="6">
    <source>
        <dbReference type="EMBL" id="CAA9481934.1"/>
    </source>
</evidence>
<dbReference type="AlphaFoldDB" id="A0A6J4S2M3"/>
<dbReference type="GO" id="GO:0003677">
    <property type="term" value="F:DNA binding"/>
    <property type="evidence" value="ECO:0007669"/>
    <property type="project" value="UniProtKB-KW"/>
</dbReference>
<keyword evidence="3" id="KW-0238">DNA-binding</keyword>
<dbReference type="InterPro" id="IPR036390">
    <property type="entry name" value="WH_DNA-bd_sf"/>
</dbReference>
<dbReference type="InterPro" id="IPR036388">
    <property type="entry name" value="WH-like_DNA-bd_sf"/>
</dbReference>
<dbReference type="PANTHER" id="PTHR30346:SF0">
    <property type="entry name" value="HCA OPERON TRANSCRIPTIONAL ACTIVATOR HCAR"/>
    <property type="match status" value="1"/>
</dbReference>
<sequence>MELRHVRYFVAVAEELNFGRAARRVHVAQPALSKQVMALERELGARLLDRRGRRVELTEAGRVFLEKARIILEEVQEAERATARAGRGEVGRLTVGSTGMALYGVVPKVVRSFRERYPGVDLTLREMCTRTMAEALLGGRVDVGFLHPPVAGVASGAGELALRTILSEPLITALPEGHELSRLSEVPLSLLADERFVLFPREEGPELHDRIIGMCRVSGFSPDVADEAASPQTAMGLVAAGLGVSLVWECMRNLARPGVVYRPLAEPTPLMSTALAWRRNDPSPVFEAFLAVAAQVVEVKKPEANPDVAGRPARSVLVG</sequence>
<evidence type="ECO:0000256" key="1">
    <source>
        <dbReference type="ARBA" id="ARBA00009437"/>
    </source>
</evidence>
<dbReference type="InterPro" id="IPR000847">
    <property type="entry name" value="LysR_HTH_N"/>
</dbReference>
<dbReference type="Gene3D" id="1.10.10.10">
    <property type="entry name" value="Winged helix-like DNA-binding domain superfamily/Winged helix DNA-binding domain"/>
    <property type="match status" value="1"/>
</dbReference>
<dbReference type="PROSITE" id="PS50931">
    <property type="entry name" value="HTH_LYSR"/>
    <property type="match status" value="1"/>
</dbReference>
<evidence type="ECO:0000256" key="4">
    <source>
        <dbReference type="ARBA" id="ARBA00023163"/>
    </source>
</evidence>
<protein>
    <submittedName>
        <fullName evidence="6">Transcriptional regulator, LysR family</fullName>
    </submittedName>
</protein>
<keyword evidence="2" id="KW-0805">Transcription regulation</keyword>
<dbReference type="PRINTS" id="PR00039">
    <property type="entry name" value="HTHLYSR"/>
</dbReference>
<accession>A0A6J4S2M3</accession>
<feature type="domain" description="HTH lysR-type" evidence="5">
    <location>
        <begin position="1"/>
        <end position="58"/>
    </location>
</feature>
<dbReference type="Pfam" id="PF00126">
    <property type="entry name" value="HTH_1"/>
    <property type="match status" value="1"/>
</dbReference>
<dbReference type="SUPFAM" id="SSF53850">
    <property type="entry name" value="Periplasmic binding protein-like II"/>
    <property type="match status" value="1"/>
</dbReference>